<keyword evidence="3" id="KW-1185">Reference proteome</keyword>
<evidence type="ECO:0000256" key="1">
    <source>
        <dbReference type="SAM" id="MobiDB-lite"/>
    </source>
</evidence>
<evidence type="ECO:0000313" key="2">
    <source>
        <dbReference type="EMBL" id="SDL36893.1"/>
    </source>
</evidence>
<protein>
    <submittedName>
        <fullName evidence="2">Uncharacterized protein</fullName>
    </submittedName>
</protein>
<accession>A0A1G9JII7</accession>
<name>A0A1G9JII7_9ACTN</name>
<sequence>MNPEIQFQLMKSTAREMREAAADHRRVRDAQAGNKAERRSLFGKRRTA</sequence>
<gene>
    <name evidence="2" type="ORF">SAMN05421874_12059</name>
</gene>
<evidence type="ECO:0000313" key="3">
    <source>
        <dbReference type="Proteomes" id="UP000198683"/>
    </source>
</evidence>
<dbReference type="EMBL" id="FNFB01000020">
    <property type="protein sequence ID" value="SDL36893.1"/>
    <property type="molecule type" value="Genomic_DNA"/>
</dbReference>
<organism evidence="2 3">
    <name type="scientific">Nonomuraea maritima</name>
    <dbReference type="NCBI Taxonomy" id="683260"/>
    <lineage>
        <taxon>Bacteria</taxon>
        <taxon>Bacillati</taxon>
        <taxon>Actinomycetota</taxon>
        <taxon>Actinomycetes</taxon>
        <taxon>Streptosporangiales</taxon>
        <taxon>Streptosporangiaceae</taxon>
        <taxon>Nonomuraea</taxon>
    </lineage>
</organism>
<dbReference type="STRING" id="683260.SAMN05421874_12059"/>
<dbReference type="Proteomes" id="UP000198683">
    <property type="component" value="Unassembled WGS sequence"/>
</dbReference>
<proteinExistence type="predicted"/>
<feature type="region of interest" description="Disordered" evidence="1">
    <location>
        <begin position="15"/>
        <end position="48"/>
    </location>
</feature>
<dbReference type="RefSeq" id="WP_176903301.1">
    <property type="nucleotide sequence ID" value="NZ_FNFB01000020.1"/>
</dbReference>
<dbReference type="AlphaFoldDB" id="A0A1G9JII7"/>
<reference evidence="2 3" key="1">
    <citation type="submission" date="2016-10" db="EMBL/GenBank/DDBJ databases">
        <authorList>
            <person name="de Groot N.N."/>
        </authorList>
    </citation>
    <scope>NUCLEOTIDE SEQUENCE [LARGE SCALE GENOMIC DNA]</scope>
    <source>
        <strain evidence="2 3">CGMCC 4.5681</strain>
    </source>
</reference>
<feature type="compositionally biased region" description="Basic and acidic residues" evidence="1">
    <location>
        <begin position="15"/>
        <end position="40"/>
    </location>
</feature>